<dbReference type="Proteomes" id="UP000199236">
    <property type="component" value="Unassembled WGS sequence"/>
</dbReference>
<evidence type="ECO:0000313" key="2">
    <source>
        <dbReference type="EMBL" id="SFN82577.1"/>
    </source>
</evidence>
<keyword evidence="3" id="KW-1185">Reference proteome</keyword>
<keyword evidence="1" id="KW-0812">Transmembrane</keyword>
<dbReference type="STRING" id="655353.SAMN04488056_102132"/>
<evidence type="ECO:0000313" key="3">
    <source>
        <dbReference type="Proteomes" id="UP000199236"/>
    </source>
</evidence>
<reference evidence="2 3" key="1">
    <citation type="submission" date="2016-10" db="EMBL/GenBank/DDBJ databases">
        <authorList>
            <person name="de Groot N.N."/>
        </authorList>
    </citation>
    <scope>NUCLEOTIDE SEQUENCE [LARGE SCALE GENOMIC DNA]</scope>
    <source>
        <strain evidence="2 3">CGMCC 1.9157</strain>
    </source>
</reference>
<keyword evidence="1" id="KW-0472">Membrane</keyword>
<feature type="transmembrane region" description="Helical" evidence="1">
    <location>
        <begin position="12"/>
        <end position="31"/>
    </location>
</feature>
<name>A0A1I5C6L8_9HYPH</name>
<dbReference type="RefSeq" id="WP_175527912.1">
    <property type="nucleotide sequence ID" value="NZ_FOVR01000002.1"/>
</dbReference>
<protein>
    <recommendedName>
        <fullName evidence="4">DUF3329 domain-containing protein</fullName>
    </recommendedName>
</protein>
<accession>A0A1I5C6L8</accession>
<dbReference type="AlphaFoldDB" id="A0A1I5C6L8"/>
<feature type="transmembrane region" description="Helical" evidence="1">
    <location>
        <begin position="37"/>
        <end position="54"/>
    </location>
</feature>
<evidence type="ECO:0000256" key="1">
    <source>
        <dbReference type="SAM" id="Phobius"/>
    </source>
</evidence>
<proteinExistence type="predicted"/>
<organism evidence="2 3">
    <name type="scientific">Cohaesibacter marisflavi</name>
    <dbReference type="NCBI Taxonomy" id="655353"/>
    <lineage>
        <taxon>Bacteria</taxon>
        <taxon>Pseudomonadati</taxon>
        <taxon>Pseudomonadota</taxon>
        <taxon>Alphaproteobacteria</taxon>
        <taxon>Hyphomicrobiales</taxon>
        <taxon>Cohaesibacteraceae</taxon>
    </lineage>
</organism>
<dbReference type="EMBL" id="FOVR01000002">
    <property type="protein sequence ID" value="SFN82577.1"/>
    <property type="molecule type" value="Genomic_DNA"/>
</dbReference>
<evidence type="ECO:0008006" key="4">
    <source>
        <dbReference type="Google" id="ProtNLM"/>
    </source>
</evidence>
<gene>
    <name evidence="2" type="ORF">SAMN04488056_102132</name>
</gene>
<keyword evidence="1" id="KW-1133">Transmembrane helix</keyword>
<sequence>MFDTSHPMLKPLWVRLLICGVTLGWGLFEFLMASTTWAAIFGVVGVICVYHLLLEYEPPKDPPPSGPSEDEAS</sequence>